<name>A0ABR8UHY7_9GAMM</name>
<keyword evidence="3" id="KW-1185">Reference proteome</keyword>
<dbReference type="PROSITE" id="PS51257">
    <property type="entry name" value="PROKAR_LIPOPROTEIN"/>
    <property type="match status" value="1"/>
</dbReference>
<dbReference type="EMBL" id="JACSQJ010000002">
    <property type="protein sequence ID" value="MBD7987450.1"/>
    <property type="molecule type" value="Genomic_DNA"/>
</dbReference>
<evidence type="ECO:0000256" key="1">
    <source>
        <dbReference type="SAM" id="SignalP"/>
    </source>
</evidence>
<proteinExistence type="predicted"/>
<dbReference type="Proteomes" id="UP000647183">
    <property type="component" value="Unassembled WGS sequence"/>
</dbReference>
<evidence type="ECO:0008006" key="4">
    <source>
        <dbReference type="Google" id="ProtNLM"/>
    </source>
</evidence>
<protein>
    <recommendedName>
        <fullName evidence="4">Lipoprotein</fullName>
    </recommendedName>
</protein>
<organism evidence="2 3">
    <name type="scientific">Luteimonas colneyensis</name>
    <dbReference type="NCBI Taxonomy" id="2762230"/>
    <lineage>
        <taxon>Bacteria</taxon>
        <taxon>Pseudomonadati</taxon>
        <taxon>Pseudomonadota</taxon>
        <taxon>Gammaproteobacteria</taxon>
        <taxon>Lysobacterales</taxon>
        <taxon>Lysobacteraceae</taxon>
        <taxon>Luteimonas</taxon>
    </lineage>
</organism>
<accession>A0ABR8UHY7</accession>
<reference evidence="2 3" key="1">
    <citation type="submission" date="2020-08" db="EMBL/GenBank/DDBJ databases">
        <title>A Genomic Blueprint of the Chicken Gut Microbiome.</title>
        <authorList>
            <person name="Gilroy R."/>
            <person name="Ravi A."/>
            <person name="Getino M."/>
            <person name="Pursley I."/>
            <person name="Horton D.L."/>
            <person name="Alikhan N.-F."/>
            <person name="Baker D."/>
            <person name="Gharbi K."/>
            <person name="Hall N."/>
            <person name="Watson M."/>
            <person name="Adriaenssens E.M."/>
            <person name="Foster-Nyarko E."/>
            <person name="Jarju S."/>
            <person name="Secka A."/>
            <person name="Antonio M."/>
            <person name="Oren A."/>
            <person name="Chaudhuri R."/>
            <person name="La Ragione R.M."/>
            <person name="Hildebrand F."/>
            <person name="Pallen M.J."/>
        </authorList>
    </citation>
    <scope>NUCLEOTIDE SEQUENCE [LARGE SCALE GENOMIC DNA]</scope>
    <source>
        <strain evidence="2 3">Sa2BVA3</strain>
    </source>
</reference>
<evidence type="ECO:0000313" key="3">
    <source>
        <dbReference type="Proteomes" id="UP000647183"/>
    </source>
</evidence>
<keyword evidence="1" id="KW-0732">Signal</keyword>
<dbReference type="RefSeq" id="WP_191728695.1">
    <property type="nucleotide sequence ID" value="NZ_JACSQJ010000002.1"/>
</dbReference>
<comment type="caution">
    <text evidence="2">The sequence shown here is derived from an EMBL/GenBank/DDBJ whole genome shotgun (WGS) entry which is preliminary data.</text>
</comment>
<feature type="signal peptide" evidence="1">
    <location>
        <begin position="1"/>
        <end position="22"/>
    </location>
</feature>
<gene>
    <name evidence="2" type="ORF">H9645_05350</name>
</gene>
<sequence>MRLLVAIAGAGLLLLVGCAAHAGSAADAIEQQLRSSSSVSFYFVSRTEDYDYDARKIQSEASVQVRRSCGANCHHFMEPVLASLRASKASNCLPGQQDLLITFGKSQLIYSYSGRQVMYEEQCYFNPASVHHLLKSDGFFFG</sequence>
<feature type="chain" id="PRO_5045479458" description="Lipoprotein" evidence="1">
    <location>
        <begin position="23"/>
        <end position="142"/>
    </location>
</feature>
<evidence type="ECO:0000313" key="2">
    <source>
        <dbReference type="EMBL" id="MBD7987450.1"/>
    </source>
</evidence>